<dbReference type="InterPro" id="IPR011009">
    <property type="entry name" value="Kinase-like_dom_sf"/>
</dbReference>
<feature type="compositionally biased region" description="Polar residues" evidence="10">
    <location>
        <begin position="479"/>
        <end position="490"/>
    </location>
</feature>
<dbReference type="Pfam" id="PF00619">
    <property type="entry name" value="CARD"/>
    <property type="match status" value="1"/>
</dbReference>
<dbReference type="Proteomes" id="UP000887566">
    <property type="component" value="Unplaced"/>
</dbReference>
<feature type="compositionally biased region" description="Basic and acidic residues" evidence="10">
    <location>
        <begin position="491"/>
        <end position="515"/>
    </location>
</feature>
<dbReference type="InterPro" id="IPR000719">
    <property type="entry name" value="Prot_kinase_dom"/>
</dbReference>
<keyword evidence="2" id="KW-0723">Serine/threonine-protein kinase</keyword>
<dbReference type="GO" id="GO:0005524">
    <property type="term" value="F:ATP binding"/>
    <property type="evidence" value="ECO:0007669"/>
    <property type="project" value="UniProtKB-KW"/>
</dbReference>
<dbReference type="PANTHER" id="PTHR43671">
    <property type="entry name" value="SERINE/THREONINE-PROTEIN KINASE NEK"/>
    <property type="match status" value="1"/>
</dbReference>
<comment type="catalytic activity">
    <reaction evidence="7">
        <text>L-threonyl-[protein] + ATP = O-phospho-L-threonyl-[protein] + ADP + H(+)</text>
        <dbReference type="Rhea" id="RHEA:46608"/>
        <dbReference type="Rhea" id="RHEA-COMP:11060"/>
        <dbReference type="Rhea" id="RHEA-COMP:11605"/>
        <dbReference type="ChEBI" id="CHEBI:15378"/>
        <dbReference type="ChEBI" id="CHEBI:30013"/>
        <dbReference type="ChEBI" id="CHEBI:30616"/>
        <dbReference type="ChEBI" id="CHEBI:61977"/>
        <dbReference type="ChEBI" id="CHEBI:456216"/>
        <dbReference type="EC" id="2.7.11.1"/>
    </reaction>
</comment>
<evidence type="ECO:0000256" key="1">
    <source>
        <dbReference type="ARBA" id="ARBA00012513"/>
    </source>
</evidence>
<dbReference type="WBParaSite" id="PSAMB.scaffold1782size27891.g14941.t1">
    <property type="protein sequence ID" value="PSAMB.scaffold1782size27891.g14941.t1"/>
    <property type="gene ID" value="PSAMB.scaffold1782size27891.g14941"/>
</dbReference>
<feature type="domain" description="Protein kinase" evidence="11">
    <location>
        <begin position="44"/>
        <end position="352"/>
    </location>
</feature>
<evidence type="ECO:0000256" key="9">
    <source>
        <dbReference type="SAM" id="Coils"/>
    </source>
</evidence>
<protein>
    <recommendedName>
        <fullName evidence="1">non-specific serine/threonine protein kinase</fullName>
        <ecNumber evidence="1">2.7.11.1</ecNumber>
    </recommendedName>
</protein>
<proteinExistence type="predicted"/>
<feature type="compositionally biased region" description="Basic and acidic residues" evidence="10">
    <location>
        <begin position="460"/>
        <end position="478"/>
    </location>
</feature>
<keyword evidence="6" id="KW-0067">ATP-binding</keyword>
<feature type="compositionally biased region" description="Low complexity" evidence="10">
    <location>
        <begin position="538"/>
        <end position="559"/>
    </location>
</feature>
<dbReference type="PANTHER" id="PTHR43671:SF98">
    <property type="entry name" value="SERINE_THREONINE-PROTEIN KINASE NEK11"/>
    <property type="match status" value="1"/>
</dbReference>
<evidence type="ECO:0000256" key="5">
    <source>
        <dbReference type="ARBA" id="ARBA00022777"/>
    </source>
</evidence>
<accession>A0A914VCH3</accession>
<keyword evidence="3" id="KW-0808">Transferase</keyword>
<name>A0A914VCH3_9BILA</name>
<organism evidence="13 14">
    <name type="scientific">Plectus sambesii</name>
    <dbReference type="NCBI Taxonomy" id="2011161"/>
    <lineage>
        <taxon>Eukaryota</taxon>
        <taxon>Metazoa</taxon>
        <taxon>Ecdysozoa</taxon>
        <taxon>Nematoda</taxon>
        <taxon>Chromadorea</taxon>
        <taxon>Plectida</taxon>
        <taxon>Plectina</taxon>
        <taxon>Plectoidea</taxon>
        <taxon>Plectidae</taxon>
        <taxon>Plectus</taxon>
    </lineage>
</organism>
<dbReference type="InterPro" id="IPR001315">
    <property type="entry name" value="CARD"/>
</dbReference>
<dbReference type="PROSITE" id="PS00108">
    <property type="entry name" value="PROTEIN_KINASE_ST"/>
    <property type="match status" value="1"/>
</dbReference>
<keyword evidence="13" id="KW-1185">Reference proteome</keyword>
<dbReference type="AlphaFoldDB" id="A0A914VCH3"/>
<comment type="catalytic activity">
    <reaction evidence="8">
        <text>L-seryl-[protein] + ATP = O-phospho-L-seryl-[protein] + ADP + H(+)</text>
        <dbReference type="Rhea" id="RHEA:17989"/>
        <dbReference type="Rhea" id="RHEA-COMP:9863"/>
        <dbReference type="Rhea" id="RHEA-COMP:11604"/>
        <dbReference type="ChEBI" id="CHEBI:15378"/>
        <dbReference type="ChEBI" id="CHEBI:29999"/>
        <dbReference type="ChEBI" id="CHEBI:30616"/>
        <dbReference type="ChEBI" id="CHEBI:83421"/>
        <dbReference type="ChEBI" id="CHEBI:456216"/>
        <dbReference type="EC" id="2.7.11.1"/>
    </reaction>
</comment>
<keyword evidence="9" id="KW-0175">Coiled coil</keyword>
<dbReference type="Pfam" id="PF00069">
    <property type="entry name" value="Pkinase"/>
    <property type="match status" value="1"/>
</dbReference>
<dbReference type="SUPFAM" id="SSF56112">
    <property type="entry name" value="Protein kinase-like (PK-like)"/>
    <property type="match status" value="1"/>
</dbReference>
<dbReference type="GO" id="GO:0004674">
    <property type="term" value="F:protein serine/threonine kinase activity"/>
    <property type="evidence" value="ECO:0007669"/>
    <property type="project" value="UniProtKB-KW"/>
</dbReference>
<feature type="region of interest" description="Disordered" evidence="10">
    <location>
        <begin position="442"/>
        <end position="515"/>
    </location>
</feature>
<evidence type="ECO:0000256" key="2">
    <source>
        <dbReference type="ARBA" id="ARBA00022527"/>
    </source>
</evidence>
<evidence type="ECO:0000313" key="13">
    <source>
        <dbReference type="Proteomes" id="UP000887566"/>
    </source>
</evidence>
<evidence type="ECO:0000256" key="3">
    <source>
        <dbReference type="ARBA" id="ARBA00022679"/>
    </source>
</evidence>
<dbReference type="Gene3D" id="1.10.510.10">
    <property type="entry name" value="Transferase(Phosphotransferase) domain 1"/>
    <property type="match status" value="1"/>
</dbReference>
<dbReference type="PROSITE" id="PS50011">
    <property type="entry name" value="PROTEIN_KINASE_DOM"/>
    <property type="match status" value="1"/>
</dbReference>
<evidence type="ECO:0000256" key="8">
    <source>
        <dbReference type="ARBA" id="ARBA00048679"/>
    </source>
</evidence>
<evidence type="ECO:0000256" key="7">
    <source>
        <dbReference type="ARBA" id="ARBA00047899"/>
    </source>
</evidence>
<dbReference type="CDD" id="cd01671">
    <property type="entry name" value="CARD"/>
    <property type="match status" value="1"/>
</dbReference>
<evidence type="ECO:0000256" key="10">
    <source>
        <dbReference type="SAM" id="MobiDB-lite"/>
    </source>
</evidence>
<dbReference type="SMART" id="SM00220">
    <property type="entry name" value="S_TKc"/>
    <property type="match status" value="1"/>
</dbReference>
<dbReference type="PROSITE" id="PS50209">
    <property type="entry name" value="CARD"/>
    <property type="match status" value="1"/>
</dbReference>
<sequence length="682" mass="80106">MFLCKNLTIDEVVILLQENEILTRNDKKIIWAEKTSCEKNDKLIEFVQQRGPEAFGCFMKSLTETGQKNIFNKLIEERTIIAEGENLRFADGSFTAGKKPKINLEDKSAEEEKQMKKHLNYALGEIKMLYQLNHERVIKFYGFYLDSGQMIIFMEAMIGSVKSEINKKMYLSEIEAMHYFIQAAEGLEFLHARKPKAIIHRDIKCENLLLTAENNVKLADFGLAIDLAISSGSVTMSSTVPKSLTGTYFFIAPEITGRMNQSEAYSRKSDIWSLACTLVQMINGEPPYGRLSFFEFIQRSSPNSQNSLKYSGELLISTASHEMKKFLDYMFIVNYKLRPNAEKVLTAAHDAVKTLTNDRDIKNSFKDDDGQAVSYTLQQQQLQQHLLQQQQKQQQVQVDQRAIQQEEKARQKMLKTEQEASQRLMKLEEEARKLEETRLELERQRMEDEEQRRSAGLLEEEARQRLQKKQEESRRRMEQVTQEAQKNAWQQEKRQREKETARKRQEEELLRERQKGEEAERLKWMVELKKKKQSTSSQGEQKVQQQQLQQQQKVQADQHAIQREEAGQKMLKIEQEASQRLMKLEEEPIILEETRQELERQRMEDEEQRSSVELLEDEVRRRLSEKQAESQQCEVQLSEEAQKNALQKQILQQEKEAVRKRQEEELRYVYKGQKECSTEKTL</sequence>
<reference evidence="14" key="1">
    <citation type="submission" date="2022-11" db="UniProtKB">
        <authorList>
            <consortium name="WormBaseParasite"/>
        </authorList>
    </citation>
    <scope>IDENTIFICATION</scope>
</reference>
<dbReference type="InterPro" id="IPR011029">
    <property type="entry name" value="DEATH-like_dom_sf"/>
</dbReference>
<keyword evidence="5" id="KW-0418">Kinase</keyword>
<feature type="domain" description="CARD" evidence="12">
    <location>
        <begin position="1"/>
        <end position="77"/>
    </location>
</feature>
<feature type="compositionally biased region" description="Basic and acidic residues" evidence="10">
    <location>
        <begin position="442"/>
        <end position="453"/>
    </location>
</feature>
<evidence type="ECO:0000256" key="6">
    <source>
        <dbReference type="ARBA" id="ARBA00022840"/>
    </source>
</evidence>
<dbReference type="InterPro" id="IPR008271">
    <property type="entry name" value="Ser/Thr_kinase_AS"/>
</dbReference>
<evidence type="ECO:0000259" key="11">
    <source>
        <dbReference type="PROSITE" id="PS50011"/>
    </source>
</evidence>
<dbReference type="Gene3D" id="1.10.533.10">
    <property type="entry name" value="Death Domain, Fas"/>
    <property type="match status" value="1"/>
</dbReference>
<dbReference type="GO" id="GO:0042981">
    <property type="term" value="P:regulation of apoptotic process"/>
    <property type="evidence" value="ECO:0007669"/>
    <property type="project" value="InterPro"/>
</dbReference>
<feature type="region of interest" description="Disordered" evidence="10">
    <location>
        <begin position="529"/>
        <end position="559"/>
    </location>
</feature>
<dbReference type="EC" id="2.7.11.1" evidence="1"/>
<dbReference type="InterPro" id="IPR050660">
    <property type="entry name" value="NEK_Ser/Thr_kinase"/>
</dbReference>
<feature type="coiled-coil region" evidence="9">
    <location>
        <begin position="581"/>
        <end position="663"/>
    </location>
</feature>
<keyword evidence="4" id="KW-0547">Nucleotide-binding</keyword>
<evidence type="ECO:0000259" key="12">
    <source>
        <dbReference type="PROSITE" id="PS50209"/>
    </source>
</evidence>
<evidence type="ECO:0000313" key="14">
    <source>
        <dbReference type="WBParaSite" id="PSAMB.scaffold1782size27891.g14941.t1"/>
    </source>
</evidence>
<dbReference type="SUPFAM" id="SSF47986">
    <property type="entry name" value="DEATH domain"/>
    <property type="match status" value="1"/>
</dbReference>
<evidence type="ECO:0000256" key="4">
    <source>
        <dbReference type="ARBA" id="ARBA00022741"/>
    </source>
</evidence>